<evidence type="ECO:0000256" key="4">
    <source>
        <dbReference type="SAM" id="MobiDB-lite"/>
    </source>
</evidence>
<dbReference type="InterPro" id="IPR036388">
    <property type="entry name" value="WH-like_DNA-bd_sf"/>
</dbReference>
<dbReference type="RefSeq" id="WP_306635507.1">
    <property type="nucleotide sequence ID" value="NZ_JAUSXB010000001.1"/>
</dbReference>
<evidence type="ECO:0000256" key="1">
    <source>
        <dbReference type="ARBA" id="ARBA00023015"/>
    </source>
</evidence>
<evidence type="ECO:0000313" key="7">
    <source>
        <dbReference type="Proteomes" id="UP001236806"/>
    </source>
</evidence>
<dbReference type="InterPro" id="IPR016032">
    <property type="entry name" value="Sig_transdc_resp-reg_C-effctor"/>
</dbReference>
<keyword evidence="3" id="KW-0804">Transcription</keyword>
<evidence type="ECO:0000313" key="6">
    <source>
        <dbReference type="EMBL" id="MDQ0674133.1"/>
    </source>
</evidence>
<dbReference type="PROSITE" id="PS50043">
    <property type="entry name" value="HTH_LUXR_2"/>
    <property type="match status" value="1"/>
</dbReference>
<feature type="domain" description="HTH luxR-type" evidence="5">
    <location>
        <begin position="616"/>
        <end position="680"/>
    </location>
</feature>
<organism evidence="6 7">
    <name type="scientific">Pseudarthrobacter siccitolerans</name>
    <dbReference type="NCBI Taxonomy" id="861266"/>
    <lineage>
        <taxon>Bacteria</taxon>
        <taxon>Bacillati</taxon>
        <taxon>Actinomycetota</taxon>
        <taxon>Actinomycetes</taxon>
        <taxon>Micrococcales</taxon>
        <taxon>Micrococcaceae</taxon>
        <taxon>Pseudarthrobacter</taxon>
    </lineage>
</organism>
<dbReference type="SMART" id="SM00421">
    <property type="entry name" value="HTH_LUXR"/>
    <property type="match status" value="1"/>
</dbReference>
<name>A0ABU0PJJ2_9MICC</name>
<dbReference type="Proteomes" id="UP001236806">
    <property type="component" value="Unassembled WGS sequence"/>
</dbReference>
<reference evidence="6 7" key="1">
    <citation type="submission" date="2023-07" db="EMBL/GenBank/DDBJ databases">
        <title>Comparative genomics of wheat-associated soil bacteria to identify genetic determinants of phenazine resistance.</title>
        <authorList>
            <person name="Mouncey N."/>
        </authorList>
    </citation>
    <scope>NUCLEOTIDE SEQUENCE [LARGE SCALE GENOMIC DNA]</scope>
    <source>
        <strain evidence="6 7">W1I3</strain>
    </source>
</reference>
<evidence type="ECO:0000256" key="3">
    <source>
        <dbReference type="ARBA" id="ARBA00023163"/>
    </source>
</evidence>
<dbReference type="PRINTS" id="PR00038">
    <property type="entry name" value="HTHLUXR"/>
</dbReference>
<dbReference type="GO" id="GO:0003677">
    <property type="term" value="F:DNA binding"/>
    <property type="evidence" value="ECO:0007669"/>
    <property type="project" value="UniProtKB-KW"/>
</dbReference>
<evidence type="ECO:0000256" key="2">
    <source>
        <dbReference type="ARBA" id="ARBA00023125"/>
    </source>
</evidence>
<protein>
    <submittedName>
        <fullName evidence="6">DNA-binding CsgD family transcriptional regulator</fullName>
    </submittedName>
</protein>
<evidence type="ECO:0000259" key="5">
    <source>
        <dbReference type="PROSITE" id="PS50043"/>
    </source>
</evidence>
<dbReference type="PANTHER" id="PTHR44688">
    <property type="entry name" value="DNA-BINDING TRANSCRIPTIONAL ACTIVATOR DEVR_DOSR"/>
    <property type="match status" value="1"/>
</dbReference>
<gene>
    <name evidence="6" type="ORF">QFZ36_001694</name>
</gene>
<accession>A0ABU0PJJ2</accession>
<dbReference type="EMBL" id="JAUSXB010000001">
    <property type="protein sequence ID" value="MDQ0674133.1"/>
    <property type="molecule type" value="Genomic_DNA"/>
</dbReference>
<proteinExistence type="predicted"/>
<dbReference type="InterPro" id="IPR000792">
    <property type="entry name" value="Tscrpt_reg_LuxR_C"/>
</dbReference>
<feature type="region of interest" description="Disordered" evidence="4">
    <location>
        <begin position="585"/>
        <end position="625"/>
    </location>
</feature>
<dbReference type="Pfam" id="PF00196">
    <property type="entry name" value="GerE"/>
    <property type="match status" value="1"/>
</dbReference>
<dbReference type="PANTHER" id="PTHR44688:SF16">
    <property type="entry name" value="DNA-BINDING TRANSCRIPTIONAL ACTIVATOR DEVR_DOSR"/>
    <property type="match status" value="1"/>
</dbReference>
<dbReference type="SUPFAM" id="SSF46894">
    <property type="entry name" value="C-terminal effector domain of the bipartite response regulators"/>
    <property type="match status" value="1"/>
</dbReference>
<dbReference type="Gene3D" id="1.10.10.10">
    <property type="entry name" value="Winged helix-like DNA-binding domain superfamily/Winged helix DNA-binding domain"/>
    <property type="match status" value="1"/>
</dbReference>
<comment type="caution">
    <text evidence="6">The sequence shown here is derived from an EMBL/GenBank/DDBJ whole genome shotgun (WGS) entry which is preliminary data.</text>
</comment>
<sequence length="688" mass="72544">MAGQDTRVEEYGFLTPELNPSRSAHAAEQMARQLNGENAAVRELLLALSVGFVLPGPLSADLQRKIDLGQVESLDALVGRAEAAGLLTPDGTVVGPAQHALLAVAPTTRVHALQRELVSAHASVGQPLGDLAREMARGGLADSRVASELERAGDKALEHNPGLASQLYDEALLAGADEIATAARRAQAAAADGGLDRATQILDTLLVRADPPDVRRGVDVAAAVWAQRGMLAQGGDTYSWLGASRVGPSAPLAAVAMIGCGNLPGATALFQADAPPAAPTLLSASLTETGRGILESLAMDPHRALPVLIHASDMLNATGTALPLPDTPAALAALLALHTGEPHLAETVCRSAAAAGQGGNAAKPRLFLLQAWSAMQQDRLDDVRLAINEASKVNHWPLVPRDEFLCAALEVGLARRNGEIPELLTAWERAHEAMLHTSVDLYSLLPWAELMIAAARLRETRRVAHYLEAANQLLGRLGDPPLWAVPFHWAAVQAALLGDSPADLAPHAAALARAANHSHLAAVFAGAGKAWVSVLAGKFRPVDVESAARGLARVGMSWEGARLAGHAAARADERKDMVRLLSCARDLHPQSGPGGNGTSRGHESRDTSAEGANGMHPEGSGLSEREKEVARLVLEGKTYREIGEAIYISPRTAEHHIARMRRRLGAENRSDLLARLRLVLASENHEQD</sequence>
<keyword evidence="1" id="KW-0805">Transcription regulation</keyword>
<keyword evidence="2 6" id="KW-0238">DNA-binding</keyword>
<dbReference type="CDD" id="cd06170">
    <property type="entry name" value="LuxR_C_like"/>
    <property type="match status" value="1"/>
</dbReference>
<keyword evidence="7" id="KW-1185">Reference proteome</keyword>